<evidence type="ECO:0000313" key="1">
    <source>
        <dbReference type="EMBL" id="QOW47599.1"/>
    </source>
</evidence>
<reference evidence="1 2" key="1">
    <citation type="submission" date="2020-02" db="EMBL/GenBank/DDBJ databases">
        <title>Tigecycline-resistant Acinetobacter species from pigs and migratory birds.</title>
        <authorList>
            <person name="Chen C."/>
            <person name="Sun J."/>
            <person name="Liao X.-P."/>
            <person name="Liu Y.-H."/>
        </authorList>
    </citation>
    <scope>NUCLEOTIDE SEQUENCE [LARGE SCALE GENOMIC DNA]</scope>
    <source>
        <strain evidence="1 2">YH12207_T</strain>
    </source>
</reference>
<proteinExistence type="predicted"/>
<accession>A0A7S7AJ33</accession>
<organism evidence="1 2">
    <name type="scientific">Acinetobacter piscicola</name>
    <dbReference type="NCBI Taxonomy" id="2006115"/>
    <lineage>
        <taxon>Bacteria</taxon>
        <taxon>Pseudomonadati</taxon>
        <taxon>Pseudomonadota</taxon>
        <taxon>Gammaproteobacteria</taxon>
        <taxon>Moraxellales</taxon>
        <taxon>Moraxellaceae</taxon>
        <taxon>Acinetobacter</taxon>
    </lineage>
</organism>
<protein>
    <submittedName>
        <fullName evidence="1">Uncharacterized protein</fullName>
    </submittedName>
</protein>
<dbReference type="RefSeq" id="WP_180045535.1">
    <property type="nucleotide sequence ID" value="NZ_CP048659.1"/>
</dbReference>
<evidence type="ECO:0000313" key="2">
    <source>
        <dbReference type="Proteomes" id="UP000593966"/>
    </source>
</evidence>
<sequence length="122" mass="14684">MFADEDLERLKQLEQLEQQQEYEQNFSKQVQQLGYSKIAAFLQLSYSFNTSRVQTAHALNMSYSWFYTSGQVFQKLYSKQHSLFDDLKIIVELEELKTWRKFKEIHIKNTVNKNQLCLSFHF</sequence>
<name>A0A7S7AJ33_9GAMM</name>
<dbReference type="Proteomes" id="UP000593966">
    <property type="component" value="Chromosome"/>
</dbReference>
<dbReference type="EMBL" id="CP048659">
    <property type="protein sequence ID" value="QOW47599.1"/>
    <property type="molecule type" value="Genomic_DNA"/>
</dbReference>
<keyword evidence="2" id="KW-1185">Reference proteome</keyword>
<gene>
    <name evidence="1" type="ORF">G0028_17910</name>
</gene>
<dbReference type="AlphaFoldDB" id="A0A7S7AJ33"/>